<dbReference type="SUPFAM" id="SSF90229">
    <property type="entry name" value="CCCH zinc finger"/>
    <property type="match status" value="1"/>
</dbReference>
<feature type="zinc finger region" description="C3H1-type" evidence="4">
    <location>
        <begin position="104"/>
        <end position="132"/>
    </location>
</feature>
<evidence type="ECO:0000256" key="2">
    <source>
        <dbReference type="ARBA" id="ARBA00022771"/>
    </source>
</evidence>
<feature type="compositionally biased region" description="Low complexity" evidence="5">
    <location>
        <begin position="141"/>
        <end position="155"/>
    </location>
</feature>
<accession>U4L403</accession>
<feature type="region of interest" description="Disordered" evidence="5">
    <location>
        <begin position="136"/>
        <end position="165"/>
    </location>
</feature>
<gene>
    <name evidence="7" type="ORF">PCON_06625</name>
</gene>
<dbReference type="PROSITE" id="PS50103">
    <property type="entry name" value="ZF_C3H1"/>
    <property type="match status" value="1"/>
</dbReference>
<keyword evidence="8" id="KW-1185">Reference proteome</keyword>
<protein>
    <recommendedName>
        <fullName evidence="6">C3H1-type domain-containing protein</fullName>
    </recommendedName>
</protein>
<keyword evidence="1 4" id="KW-0479">Metal-binding</keyword>
<feature type="region of interest" description="Disordered" evidence="5">
    <location>
        <begin position="69"/>
        <end position="109"/>
    </location>
</feature>
<dbReference type="AlphaFoldDB" id="U4L403"/>
<feature type="domain" description="C3H1-type" evidence="6">
    <location>
        <begin position="104"/>
        <end position="132"/>
    </location>
</feature>
<dbReference type="EMBL" id="HF935332">
    <property type="protein sequence ID" value="CCX07038.1"/>
    <property type="molecule type" value="Genomic_DNA"/>
</dbReference>
<evidence type="ECO:0000256" key="4">
    <source>
        <dbReference type="PROSITE-ProRule" id="PRU00723"/>
    </source>
</evidence>
<proteinExistence type="predicted"/>
<evidence type="ECO:0000313" key="7">
    <source>
        <dbReference type="EMBL" id="CCX07038.1"/>
    </source>
</evidence>
<keyword evidence="3 4" id="KW-0862">Zinc</keyword>
<reference evidence="7 8" key="1">
    <citation type="journal article" date="2013" name="PLoS Genet.">
        <title>The genome and development-dependent transcriptomes of Pyronema confluens: a window into fungal evolution.</title>
        <authorList>
            <person name="Traeger S."/>
            <person name="Altegoer F."/>
            <person name="Freitag M."/>
            <person name="Gabaldon T."/>
            <person name="Kempken F."/>
            <person name="Kumar A."/>
            <person name="Marcet-Houben M."/>
            <person name="Poggeler S."/>
            <person name="Stajich J.E."/>
            <person name="Nowrousian M."/>
        </authorList>
    </citation>
    <scope>NUCLEOTIDE SEQUENCE [LARGE SCALE GENOMIC DNA]</scope>
    <source>
        <strain evidence="8">CBS 100304</strain>
        <tissue evidence="7">Vegetative mycelium</tissue>
    </source>
</reference>
<keyword evidence="2 4" id="KW-0863">Zinc-finger</keyword>
<dbReference type="Proteomes" id="UP000018144">
    <property type="component" value="Unassembled WGS sequence"/>
</dbReference>
<dbReference type="GO" id="GO:0008270">
    <property type="term" value="F:zinc ion binding"/>
    <property type="evidence" value="ECO:0007669"/>
    <property type="project" value="UniProtKB-KW"/>
</dbReference>
<dbReference type="InterPro" id="IPR000571">
    <property type="entry name" value="Znf_CCCH"/>
</dbReference>
<evidence type="ECO:0000259" key="6">
    <source>
        <dbReference type="PROSITE" id="PS50103"/>
    </source>
</evidence>
<evidence type="ECO:0000256" key="3">
    <source>
        <dbReference type="ARBA" id="ARBA00022833"/>
    </source>
</evidence>
<evidence type="ECO:0000256" key="5">
    <source>
        <dbReference type="SAM" id="MobiDB-lite"/>
    </source>
</evidence>
<sequence length="205" mass="22263">MSQQQRVPISYSIALSSNDGQSITPLIRADTLPADLFEFIPGADNVHIVLARDRNPNPGDLEIAIDSSISDSELSSGDNNSPEADITAQKKPATTTTTTRKPSGGPSGPCKYFRTQEGCNRKDLCRFEHLGAVEPPRTRRMMSATWRSSASSSTDSESDSGGVKSGERIDCIDWLWLGDVVDINLEIRMVFIGAGTLFDKNGHMT</sequence>
<dbReference type="InterPro" id="IPR036855">
    <property type="entry name" value="Znf_CCCH_sf"/>
</dbReference>
<evidence type="ECO:0000313" key="8">
    <source>
        <dbReference type="Proteomes" id="UP000018144"/>
    </source>
</evidence>
<evidence type="ECO:0000256" key="1">
    <source>
        <dbReference type="ARBA" id="ARBA00022723"/>
    </source>
</evidence>
<organism evidence="7 8">
    <name type="scientific">Pyronema omphalodes (strain CBS 100304)</name>
    <name type="common">Pyronema confluens</name>
    <dbReference type="NCBI Taxonomy" id="1076935"/>
    <lineage>
        <taxon>Eukaryota</taxon>
        <taxon>Fungi</taxon>
        <taxon>Dikarya</taxon>
        <taxon>Ascomycota</taxon>
        <taxon>Pezizomycotina</taxon>
        <taxon>Pezizomycetes</taxon>
        <taxon>Pezizales</taxon>
        <taxon>Pyronemataceae</taxon>
        <taxon>Pyronema</taxon>
    </lineage>
</organism>
<name>U4L403_PYROM</name>